<keyword evidence="5 6" id="KW-0472">Membrane</keyword>
<evidence type="ECO:0000256" key="5">
    <source>
        <dbReference type="ARBA" id="ARBA00023136"/>
    </source>
</evidence>
<evidence type="ECO:0000256" key="2">
    <source>
        <dbReference type="ARBA" id="ARBA00009700"/>
    </source>
</evidence>
<accession>A0AAV8XF24</accession>
<feature type="transmembrane region" description="Helical" evidence="6">
    <location>
        <begin position="127"/>
        <end position="147"/>
    </location>
</feature>
<dbReference type="InterPro" id="IPR012926">
    <property type="entry name" value="TMEM120A/B"/>
</dbReference>
<dbReference type="GO" id="GO:0016020">
    <property type="term" value="C:membrane"/>
    <property type="evidence" value="ECO:0007669"/>
    <property type="project" value="UniProtKB-SubCell"/>
</dbReference>
<feature type="transmembrane region" description="Helical" evidence="6">
    <location>
        <begin position="153"/>
        <end position="171"/>
    </location>
</feature>
<evidence type="ECO:0000256" key="3">
    <source>
        <dbReference type="ARBA" id="ARBA00022692"/>
    </source>
</evidence>
<feature type="transmembrane region" description="Helical" evidence="6">
    <location>
        <begin position="257"/>
        <end position="278"/>
    </location>
</feature>
<comment type="subcellular location">
    <subcellularLocation>
        <location evidence="1">Membrane</location>
        <topology evidence="1">Multi-pass membrane protein</topology>
    </subcellularLocation>
</comment>
<organism evidence="7 8">
    <name type="scientific">Aromia moschata</name>
    <dbReference type="NCBI Taxonomy" id="1265417"/>
    <lineage>
        <taxon>Eukaryota</taxon>
        <taxon>Metazoa</taxon>
        <taxon>Ecdysozoa</taxon>
        <taxon>Arthropoda</taxon>
        <taxon>Hexapoda</taxon>
        <taxon>Insecta</taxon>
        <taxon>Pterygota</taxon>
        <taxon>Neoptera</taxon>
        <taxon>Endopterygota</taxon>
        <taxon>Coleoptera</taxon>
        <taxon>Polyphaga</taxon>
        <taxon>Cucujiformia</taxon>
        <taxon>Chrysomeloidea</taxon>
        <taxon>Cerambycidae</taxon>
        <taxon>Cerambycinae</taxon>
        <taxon>Callichromatini</taxon>
        <taxon>Aromia</taxon>
    </lineage>
</organism>
<gene>
    <name evidence="7" type="ORF">NQ318_003620</name>
</gene>
<comment type="caution">
    <text evidence="7">The sequence shown here is derived from an EMBL/GenBank/DDBJ whole genome shotgun (WGS) entry which is preliminary data.</text>
</comment>
<dbReference type="Pfam" id="PF07851">
    <property type="entry name" value="TMEM120A-B"/>
    <property type="match status" value="1"/>
</dbReference>
<dbReference type="PANTHER" id="PTHR21433:SF0">
    <property type="entry name" value="TRANSMEMBRANE PROTEIN 120 HOMOLOG"/>
    <property type="match status" value="1"/>
</dbReference>
<keyword evidence="4 6" id="KW-1133">Transmembrane helix</keyword>
<feature type="transmembrane region" description="Helical" evidence="6">
    <location>
        <begin position="213"/>
        <end position="230"/>
    </location>
</feature>
<proteinExistence type="inferred from homology"/>
<evidence type="ECO:0000256" key="4">
    <source>
        <dbReference type="ARBA" id="ARBA00022989"/>
    </source>
</evidence>
<comment type="similarity">
    <text evidence="2">Belongs to the TMEM120 family.</text>
</comment>
<evidence type="ECO:0000313" key="7">
    <source>
        <dbReference type="EMBL" id="KAJ8937346.1"/>
    </source>
</evidence>
<dbReference type="AlphaFoldDB" id="A0AAV8XF24"/>
<reference evidence="7" key="1">
    <citation type="journal article" date="2023" name="Insect Mol. Biol.">
        <title>Genome sequencing provides insights into the evolution of gene families encoding plant cell wall-degrading enzymes in longhorned beetles.</title>
        <authorList>
            <person name="Shin N.R."/>
            <person name="Okamura Y."/>
            <person name="Kirsch R."/>
            <person name="Pauchet Y."/>
        </authorList>
    </citation>
    <scope>NUCLEOTIDE SEQUENCE</scope>
    <source>
        <strain evidence="7">AMC_N1</strain>
    </source>
</reference>
<name>A0AAV8XF24_9CUCU</name>
<feature type="transmembrane region" description="Helical" evidence="6">
    <location>
        <begin position="183"/>
        <end position="201"/>
    </location>
</feature>
<feature type="transmembrane region" description="Helical" evidence="6">
    <location>
        <begin position="298"/>
        <end position="318"/>
    </location>
</feature>
<sequence length="356" mass="42416">MTDQVLEEWDELTSDFKQLEVDNKAYLQQLDELTAVQKKCLNHIAHQRYRIGIISKSIKELSKQNVNLEKLTELKNNIMKRKAQLYEIEQTLPKPNGIYLKIILGNVNVSILNKEEKFKYKDEYEKFKLILSMIAIVMAVLNFCVRFRPLELIYIFLLVWYYCTLTIRESILKVNGSRIKGWWRLHHFLSTVAAGILLIWPDNATWSHFRNQFMMFNIYISLVQYLQFRYQRGALYRLKALGERHNMDITIEGFHSWMWRGLSFVLPFLFIGYLFQLYNAYSLFLLSYEADTTWHVPVLSFMFFILFVGNTLTTISLIHSKFHEKVELQYRLMSQGLSNHLLSKEVEDDRRTSKQE</sequence>
<dbReference type="EMBL" id="JAPWTK010000661">
    <property type="protein sequence ID" value="KAJ8937346.1"/>
    <property type="molecule type" value="Genomic_DNA"/>
</dbReference>
<evidence type="ECO:0008006" key="9">
    <source>
        <dbReference type="Google" id="ProtNLM"/>
    </source>
</evidence>
<evidence type="ECO:0000256" key="6">
    <source>
        <dbReference type="SAM" id="Phobius"/>
    </source>
</evidence>
<keyword evidence="3 6" id="KW-0812">Transmembrane</keyword>
<evidence type="ECO:0000256" key="1">
    <source>
        <dbReference type="ARBA" id="ARBA00004141"/>
    </source>
</evidence>
<dbReference type="Proteomes" id="UP001162162">
    <property type="component" value="Unassembled WGS sequence"/>
</dbReference>
<evidence type="ECO:0000313" key="8">
    <source>
        <dbReference type="Proteomes" id="UP001162162"/>
    </source>
</evidence>
<dbReference type="PANTHER" id="PTHR21433">
    <property type="entry name" value="TRANSMEMBRANE PROTEIN INDUCED BY TUMOR NECROSIS FACTOR ALPHA"/>
    <property type="match status" value="1"/>
</dbReference>
<protein>
    <recommendedName>
        <fullName evidence="9">Transmembrane protein 120 homolog</fullName>
    </recommendedName>
</protein>
<keyword evidence="8" id="KW-1185">Reference proteome</keyword>